<keyword evidence="2" id="KW-1185">Reference proteome</keyword>
<evidence type="ECO:0000313" key="2">
    <source>
        <dbReference type="Proteomes" id="UP000516380"/>
    </source>
</evidence>
<evidence type="ECO:0000313" key="1">
    <source>
        <dbReference type="EMBL" id="BCI86372.1"/>
    </source>
</evidence>
<sequence>MTPVVGTAAAALAALISDPMPATFEAAAASASGAAARYDIASAPRSTVVWLAYLDRVLIVVDRPRRSQAGQWRARSCRYCCEYGTRRVSDR</sequence>
<protein>
    <submittedName>
        <fullName evidence="1">Uncharacterized protein</fullName>
    </submittedName>
</protein>
<gene>
    <name evidence="1" type="ORF">NIIDMKKI_15780</name>
</gene>
<proteinExistence type="predicted"/>
<dbReference type="AlphaFoldDB" id="A0A7G1I984"/>
<accession>A0A7G1I984</accession>
<name>A0A7G1I984_MYCKA</name>
<dbReference type="Proteomes" id="UP000516380">
    <property type="component" value="Chromosome"/>
</dbReference>
<dbReference type="EMBL" id="AP023343">
    <property type="protein sequence ID" value="BCI86372.1"/>
    <property type="molecule type" value="Genomic_DNA"/>
</dbReference>
<organism evidence="1 2">
    <name type="scientific">Mycobacterium kansasii</name>
    <dbReference type="NCBI Taxonomy" id="1768"/>
    <lineage>
        <taxon>Bacteria</taxon>
        <taxon>Bacillati</taxon>
        <taxon>Actinomycetota</taxon>
        <taxon>Actinomycetes</taxon>
        <taxon>Mycobacteriales</taxon>
        <taxon>Mycobacteriaceae</taxon>
        <taxon>Mycobacterium</taxon>
    </lineage>
</organism>
<reference evidence="1 2" key="1">
    <citation type="submission" date="2020-07" db="EMBL/GenBank/DDBJ databases">
        <title>Mycobacterium kansasii (former subtype) with zoonotic potential isolated from diseased indoor pet cat, Japan.</title>
        <authorList>
            <person name="Fukano H."/>
            <person name="Terazono T."/>
            <person name="Hoshino Y."/>
        </authorList>
    </citation>
    <scope>NUCLEOTIDE SEQUENCE [LARGE SCALE GENOMIC DNA]</scope>
    <source>
        <strain evidence="1 2">Kuro-I</strain>
    </source>
</reference>